<dbReference type="HOGENOM" id="CLU_361334_0_0_1"/>
<name>T0MA89_9MICR</name>
<keyword evidence="2" id="KW-1185">Reference proteome</keyword>
<evidence type="ECO:0000313" key="2">
    <source>
        <dbReference type="Proteomes" id="UP000053780"/>
    </source>
</evidence>
<organism evidence="1 2">
    <name type="scientific">Vairimorpha apis BRL 01</name>
    <dbReference type="NCBI Taxonomy" id="1037528"/>
    <lineage>
        <taxon>Eukaryota</taxon>
        <taxon>Fungi</taxon>
        <taxon>Fungi incertae sedis</taxon>
        <taxon>Microsporidia</taxon>
        <taxon>Nosematidae</taxon>
        <taxon>Vairimorpha</taxon>
    </lineage>
</organism>
<evidence type="ECO:0000313" key="1">
    <source>
        <dbReference type="EMBL" id="EQB60316.1"/>
    </source>
</evidence>
<sequence length="774" mass="89552">MTSTEMGAIPNRELTRVNWGQKAKKLLKEVKRITYKLDLEGFDPATWKYRIFIEGSEELKDYMVEKISKEKNLYKNNAVAILEIETYMNRNSMAEFVNVYTTSTTVSLIALFKRIYQSYQDSVKCQDIRGIRANVNMQELKSREQKVITTSNGKHLFIGKNIISEENKENSILEMKIYVNKHPPCNMTDIDVTRKEVKPSVWKESILKKIESINAKVELLSKVKNFGKLLLNLKLCLYYDTSKAIAVFSEKRASIDNTIKASKEIKSFCASYLQIIFPAYAEFQDIIKYLPNWKASGCNGIYNFFIKKYVPLHPFIYTCIKEVYLDGKTLESWFYKGITYLIPKGTPTRGSDFRPITCMSNLYKLATKCTTKPSIRRIATPLKLCGLIPYLSFILHKEVKSFSMNSKISTSHSKTVAHRDKVRIKNDFGKKIERGILQDDSLSPLLFVLYMDPLSRKLNLKYPKVGVRIDTQSFVNRKKSAINCIGCEEDVVALEGSQGYKYLDITEDSTIERLCMTKLNACNLVINYHKGLLKLELEEHKKHNFEIRQRLYLSKSEMGRGLVCVKHRSENMLLNKYNSLSKTKNSSLRRVAILKLKEDNKSHLLHIVGYLKTMYELAGIVIPKMLIIKKRTNHEKLFKAKDHELLSIKGNNQARSETTKDNTMDYLATKFKCIHLLLCKKYGLKKTNKIRSHSVQLKNLIVEVDINKQDLFTIIHQAAKNTNILRSIYLNDAGEEEVERKVEKLVESNYKYMEWKIMIKKCHKISSVPEHEAS</sequence>
<dbReference type="OrthoDB" id="4357294at2759"/>
<dbReference type="Proteomes" id="UP000053780">
    <property type="component" value="Unassembled WGS sequence"/>
</dbReference>
<protein>
    <recommendedName>
        <fullName evidence="3">Reverse transcriptase domain-containing protein</fullName>
    </recommendedName>
</protein>
<dbReference type="EMBL" id="KE647306">
    <property type="protein sequence ID" value="EQB60316.1"/>
    <property type="molecule type" value="Genomic_DNA"/>
</dbReference>
<proteinExistence type="predicted"/>
<accession>T0MA89</accession>
<dbReference type="VEuPathDB" id="MicrosporidiaDB:NAPIS_ORF02093"/>
<evidence type="ECO:0008006" key="3">
    <source>
        <dbReference type="Google" id="ProtNLM"/>
    </source>
</evidence>
<gene>
    <name evidence="1" type="ORF">NAPIS_ORF02093</name>
</gene>
<dbReference type="AlphaFoldDB" id="T0MA89"/>
<reference evidence="1 2" key="1">
    <citation type="journal article" date="2013" name="BMC Genomics">
        <title>Genome sequencing and comparative genomics of honey bee microsporidia, Nosema apis reveal novel insights into host-parasite interactions.</title>
        <authorList>
            <person name="Chen Yp."/>
            <person name="Pettis J.S."/>
            <person name="Zhao Y."/>
            <person name="Liu X."/>
            <person name="Tallon L.J."/>
            <person name="Sadzewicz L.D."/>
            <person name="Li R."/>
            <person name="Zheng H."/>
            <person name="Huang S."/>
            <person name="Zhang X."/>
            <person name="Hamilton M.C."/>
            <person name="Pernal S.F."/>
            <person name="Melathopoulos A.P."/>
            <person name="Yan X."/>
            <person name="Evans J.D."/>
        </authorList>
    </citation>
    <scope>NUCLEOTIDE SEQUENCE [LARGE SCALE GENOMIC DNA]</scope>
    <source>
        <strain evidence="1 2">BRL 01</strain>
    </source>
</reference>